<dbReference type="AlphaFoldDB" id="A0AA96GQ35"/>
<accession>A0AA96GQ35</accession>
<gene>
    <name evidence="7" type="ORF">PQG83_00025</name>
</gene>
<feature type="transmembrane region" description="Helical" evidence="5">
    <location>
        <begin position="89"/>
        <end position="112"/>
    </location>
</feature>
<keyword evidence="2 5" id="KW-0812">Transmembrane</keyword>
<reference evidence="7 8" key="1">
    <citation type="submission" date="2023-01" db="EMBL/GenBank/DDBJ databases">
        <title>Cultivation and genomic characterization of new, ubiquitous marine nitrite-oxidizing bacteria from the Nitrospirales.</title>
        <authorList>
            <person name="Mueller A.J."/>
            <person name="Daebeler A."/>
            <person name="Herbold C.W."/>
            <person name="Kirkegaard R.H."/>
            <person name="Daims H."/>
        </authorList>
    </citation>
    <scope>NUCLEOTIDE SEQUENCE [LARGE SCALE GENOMIC DNA]</scope>
    <source>
        <strain evidence="7 8">DK</strain>
    </source>
</reference>
<feature type="transmembrane region" description="Helical" evidence="5">
    <location>
        <begin position="193"/>
        <end position="212"/>
    </location>
</feature>
<evidence type="ECO:0000256" key="5">
    <source>
        <dbReference type="SAM" id="Phobius"/>
    </source>
</evidence>
<keyword evidence="3 5" id="KW-1133">Transmembrane helix</keyword>
<dbReference type="GO" id="GO:1902600">
    <property type="term" value="P:proton transmembrane transport"/>
    <property type="evidence" value="ECO:0007669"/>
    <property type="project" value="InterPro"/>
</dbReference>
<dbReference type="Pfam" id="PF00999">
    <property type="entry name" value="Na_H_Exchanger"/>
    <property type="match status" value="1"/>
</dbReference>
<evidence type="ECO:0000256" key="1">
    <source>
        <dbReference type="ARBA" id="ARBA00004141"/>
    </source>
</evidence>
<feature type="transmembrane region" description="Helical" evidence="5">
    <location>
        <begin position="224"/>
        <end position="254"/>
    </location>
</feature>
<feature type="transmembrane region" description="Helical" evidence="5">
    <location>
        <begin position="150"/>
        <end position="173"/>
    </location>
</feature>
<feature type="transmembrane region" description="Helical" evidence="5">
    <location>
        <begin position="358"/>
        <end position="377"/>
    </location>
</feature>
<dbReference type="KEGG" id="nneo:PQG83_00025"/>
<sequence>MDVIPQILVTLGAIFLLGLLTDLLGRRTFIPRVTLLLLAGFAIGPSGLDLLPDFREDWFSVVTNIALSMVGFLLGHHMTGSSLQKRGTVVLWVSIGAVLATATTVFIGLLALGVQIEIALILAGIALATDPAATIDVIREIRAKGEFAKTLESVVAIDDVWGLLIFSVLLAMAQTFSGQGTVWDMLLLGVWEIAGAMLLGLVLGIPMAYLTGRIKQGEPTQAEALGLVLLCGGLAVFLHVSFILAGMVLGATVANLAVHHRRPFTAIEGIEWPFMILFFILAGASLDLHALQATSLLGVAYIILRLIGRVMGSWGGGLVSGASPLIRQWMGMALWPQAGVALGMALLASQHLPDLKEVILPIAIGSTIIFEFIGPVMTRKALINAGEGQKNHRMVT</sequence>
<proteinExistence type="predicted"/>
<dbReference type="InterPro" id="IPR038770">
    <property type="entry name" value="Na+/solute_symporter_sf"/>
</dbReference>
<name>A0AA96GQ35_9BACT</name>
<dbReference type="RefSeq" id="WP_312745256.1">
    <property type="nucleotide sequence ID" value="NZ_CP116968.1"/>
</dbReference>
<feature type="transmembrane region" description="Helical" evidence="5">
    <location>
        <begin position="118"/>
        <end position="138"/>
    </location>
</feature>
<evidence type="ECO:0000259" key="6">
    <source>
        <dbReference type="Pfam" id="PF00999"/>
    </source>
</evidence>
<dbReference type="Proteomes" id="UP001302494">
    <property type="component" value="Chromosome"/>
</dbReference>
<protein>
    <submittedName>
        <fullName evidence="7">Cation:proton antiporter</fullName>
    </submittedName>
</protein>
<organism evidence="7 8">
    <name type="scientific">Candidatus Nitrospira neomarina</name>
    <dbReference type="NCBI Taxonomy" id="3020899"/>
    <lineage>
        <taxon>Bacteria</taxon>
        <taxon>Pseudomonadati</taxon>
        <taxon>Nitrospirota</taxon>
        <taxon>Nitrospiria</taxon>
        <taxon>Nitrospirales</taxon>
        <taxon>Nitrospiraceae</taxon>
        <taxon>Nitrospira</taxon>
    </lineage>
</organism>
<dbReference type="PANTHER" id="PTHR43021">
    <property type="entry name" value="NA(+)/H(+) ANTIPORTER-RELATED"/>
    <property type="match status" value="1"/>
</dbReference>
<keyword evidence="8" id="KW-1185">Reference proteome</keyword>
<feature type="transmembrane region" description="Helical" evidence="5">
    <location>
        <begin position="58"/>
        <end position="77"/>
    </location>
</feature>
<keyword evidence="4 5" id="KW-0472">Membrane</keyword>
<feature type="transmembrane region" description="Helical" evidence="5">
    <location>
        <begin position="6"/>
        <end position="24"/>
    </location>
</feature>
<dbReference type="EMBL" id="CP116968">
    <property type="protein sequence ID" value="WNM62164.1"/>
    <property type="molecule type" value="Genomic_DNA"/>
</dbReference>
<evidence type="ECO:0000313" key="7">
    <source>
        <dbReference type="EMBL" id="WNM62164.1"/>
    </source>
</evidence>
<dbReference type="Gene3D" id="1.20.1530.20">
    <property type="match status" value="1"/>
</dbReference>
<comment type="subcellular location">
    <subcellularLocation>
        <location evidence="1">Membrane</location>
        <topology evidence="1">Multi-pass membrane protein</topology>
    </subcellularLocation>
</comment>
<evidence type="ECO:0000256" key="4">
    <source>
        <dbReference type="ARBA" id="ARBA00023136"/>
    </source>
</evidence>
<dbReference type="PANTHER" id="PTHR43021:SF2">
    <property type="entry name" value="CATION_H+ EXCHANGER DOMAIN-CONTAINING PROTEIN"/>
    <property type="match status" value="1"/>
</dbReference>
<evidence type="ECO:0000256" key="3">
    <source>
        <dbReference type="ARBA" id="ARBA00022989"/>
    </source>
</evidence>
<feature type="domain" description="Cation/H+ exchanger transmembrane" evidence="6">
    <location>
        <begin position="15"/>
        <end position="378"/>
    </location>
</feature>
<evidence type="ECO:0000313" key="8">
    <source>
        <dbReference type="Proteomes" id="UP001302494"/>
    </source>
</evidence>
<feature type="transmembrane region" description="Helical" evidence="5">
    <location>
        <begin position="33"/>
        <end position="52"/>
    </location>
</feature>
<dbReference type="InterPro" id="IPR006153">
    <property type="entry name" value="Cation/H_exchanger_TM"/>
</dbReference>
<dbReference type="GO" id="GO:0016020">
    <property type="term" value="C:membrane"/>
    <property type="evidence" value="ECO:0007669"/>
    <property type="project" value="UniProtKB-SubCell"/>
</dbReference>
<dbReference type="GO" id="GO:0015297">
    <property type="term" value="F:antiporter activity"/>
    <property type="evidence" value="ECO:0007669"/>
    <property type="project" value="InterPro"/>
</dbReference>
<evidence type="ECO:0000256" key="2">
    <source>
        <dbReference type="ARBA" id="ARBA00022692"/>
    </source>
</evidence>
<feature type="transmembrane region" description="Helical" evidence="5">
    <location>
        <begin position="274"/>
        <end position="304"/>
    </location>
</feature>